<dbReference type="EMBL" id="CP102453">
    <property type="protein sequence ID" value="UUX34977.1"/>
    <property type="molecule type" value="Genomic_DNA"/>
</dbReference>
<evidence type="ECO:0000313" key="2">
    <source>
        <dbReference type="EMBL" id="UUX34977.1"/>
    </source>
</evidence>
<accession>A0ABY5P8A3</accession>
<keyword evidence="3" id="KW-1185">Reference proteome</keyword>
<protein>
    <submittedName>
        <fullName evidence="2">Alpha/beta hydrolase</fullName>
    </submittedName>
</protein>
<evidence type="ECO:0000259" key="1">
    <source>
        <dbReference type="Pfam" id="PF00561"/>
    </source>
</evidence>
<feature type="domain" description="AB hydrolase-1" evidence="1">
    <location>
        <begin position="20"/>
        <end position="249"/>
    </location>
</feature>
<evidence type="ECO:0000313" key="3">
    <source>
        <dbReference type="Proteomes" id="UP001315967"/>
    </source>
</evidence>
<dbReference type="InterPro" id="IPR050266">
    <property type="entry name" value="AB_hydrolase_sf"/>
</dbReference>
<dbReference type="RefSeq" id="WP_313794470.1">
    <property type="nucleotide sequence ID" value="NZ_CP102453.1"/>
</dbReference>
<keyword evidence="2" id="KW-0378">Hydrolase</keyword>
<name>A0ABY5P8A3_9LACT</name>
<dbReference type="PANTHER" id="PTHR43798:SF33">
    <property type="entry name" value="HYDROLASE, PUTATIVE (AFU_ORTHOLOGUE AFUA_2G14860)-RELATED"/>
    <property type="match status" value="1"/>
</dbReference>
<sequence>MLFNFRGQDIYYEVHGEGTPLLVLNGLMMTTNSWTFMVETLSERYQLILVDMLDQGQSAAATDDYTQADQVELIKAFLDFLTLETVNIMGISYGSEVAIQFTVKYGSYVNKLFLSNACPNTNDWLKDIGRSWIEAMQSPLNFYLSTIPIIYSPAFYNNNQAWFKKRQELLLGVFSQPGYLERMKRLITSAESYDSRSELHKITQPTYILGASHDLITPLDQQRELYEAIENAQFSVIQSCGHASMYEKPQEFLGALIGFLETPAPLSIV</sequence>
<organism evidence="2 3">
    <name type="scientific">Fundicoccus culcitae</name>
    <dbReference type="NCBI Taxonomy" id="2969821"/>
    <lineage>
        <taxon>Bacteria</taxon>
        <taxon>Bacillati</taxon>
        <taxon>Bacillota</taxon>
        <taxon>Bacilli</taxon>
        <taxon>Lactobacillales</taxon>
        <taxon>Aerococcaceae</taxon>
        <taxon>Fundicoccus</taxon>
    </lineage>
</organism>
<reference evidence="2 3" key="1">
    <citation type="submission" date="2022-08" db="EMBL/GenBank/DDBJ databases">
        <title>Aerococcaceae sp. nov isolated from spoiled eye mask.</title>
        <authorList>
            <person name="Zhou G."/>
            <person name="Xie X.-B."/>
            <person name="Shi Q.-S."/>
            <person name="Wang Y.-S."/>
            <person name="Wen X."/>
            <person name="Peng H."/>
            <person name="Yang X.-J."/>
            <person name="Tao H.-B."/>
            <person name="Huang X.-M."/>
        </authorList>
    </citation>
    <scope>NUCLEOTIDE SEQUENCE [LARGE SCALE GENOMIC DNA]</scope>
    <source>
        <strain evidence="3">DM20194951</strain>
    </source>
</reference>
<proteinExistence type="predicted"/>
<dbReference type="InterPro" id="IPR000073">
    <property type="entry name" value="AB_hydrolase_1"/>
</dbReference>
<dbReference type="SUPFAM" id="SSF53474">
    <property type="entry name" value="alpha/beta-Hydrolases"/>
    <property type="match status" value="1"/>
</dbReference>
<gene>
    <name evidence="2" type="ORF">NRE15_04845</name>
</gene>
<dbReference type="PRINTS" id="PR00111">
    <property type="entry name" value="ABHYDROLASE"/>
</dbReference>
<dbReference type="Proteomes" id="UP001315967">
    <property type="component" value="Chromosome"/>
</dbReference>
<dbReference type="GO" id="GO:0016787">
    <property type="term" value="F:hydrolase activity"/>
    <property type="evidence" value="ECO:0007669"/>
    <property type="project" value="UniProtKB-KW"/>
</dbReference>
<dbReference type="Gene3D" id="3.40.50.1820">
    <property type="entry name" value="alpha/beta hydrolase"/>
    <property type="match status" value="1"/>
</dbReference>
<dbReference type="Pfam" id="PF00561">
    <property type="entry name" value="Abhydrolase_1"/>
    <property type="match status" value="1"/>
</dbReference>
<dbReference type="PANTHER" id="PTHR43798">
    <property type="entry name" value="MONOACYLGLYCEROL LIPASE"/>
    <property type="match status" value="1"/>
</dbReference>
<dbReference type="InterPro" id="IPR029058">
    <property type="entry name" value="AB_hydrolase_fold"/>
</dbReference>